<feature type="transmembrane region" description="Helical" evidence="1">
    <location>
        <begin position="166"/>
        <end position="184"/>
    </location>
</feature>
<keyword evidence="1" id="KW-1133">Transmembrane helix</keyword>
<keyword evidence="1" id="KW-0472">Membrane</keyword>
<feature type="transmembrane region" description="Helical" evidence="1">
    <location>
        <begin position="287"/>
        <end position="320"/>
    </location>
</feature>
<dbReference type="InterPro" id="IPR031563">
    <property type="entry name" value="MOT1/MOT2"/>
</dbReference>
<evidence type="ECO:0000313" key="3">
    <source>
        <dbReference type="Proteomes" id="UP001595921"/>
    </source>
</evidence>
<keyword evidence="3" id="KW-1185">Reference proteome</keyword>
<feature type="transmembrane region" description="Helical" evidence="1">
    <location>
        <begin position="20"/>
        <end position="41"/>
    </location>
</feature>
<comment type="caution">
    <text evidence="2">The sequence shown here is derived from an EMBL/GenBank/DDBJ whole genome shotgun (WGS) entry which is preliminary data.</text>
</comment>
<dbReference type="RefSeq" id="WP_267624340.1">
    <property type="nucleotide sequence ID" value="NZ_JAODIW010000008.1"/>
</dbReference>
<gene>
    <name evidence="2" type="ORF">ACFO0N_08990</name>
</gene>
<reference evidence="2 3" key="1">
    <citation type="journal article" date="2019" name="Int. J. Syst. Evol. Microbiol.">
        <title>The Global Catalogue of Microorganisms (GCM) 10K type strain sequencing project: providing services to taxonomists for standard genome sequencing and annotation.</title>
        <authorList>
            <consortium name="The Broad Institute Genomics Platform"/>
            <consortium name="The Broad Institute Genome Sequencing Center for Infectious Disease"/>
            <person name="Wu L."/>
            <person name="Ma J."/>
        </authorList>
    </citation>
    <scope>NUCLEOTIDE SEQUENCE [LARGE SCALE GENOMIC DNA]</scope>
    <source>
        <strain evidence="2 3">CGMCC 1.12553</strain>
    </source>
</reference>
<name>A0ABD5PB89_9EURY</name>
<dbReference type="PANTHER" id="PTHR31970:SF9">
    <property type="entry name" value="MOLYBDATE TRANSPORTER 2"/>
    <property type="match status" value="1"/>
</dbReference>
<dbReference type="AlphaFoldDB" id="A0ABD5PB89"/>
<dbReference type="EMBL" id="JBHSDS010000006">
    <property type="protein sequence ID" value="MFC4358081.1"/>
    <property type="molecule type" value="Genomic_DNA"/>
</dbReference>
<accession>A0ABD5PB89</accession>
<dbReference type="Pfam" id="PF16983">
    <property type="entry name" value="MFS_MOT1"/>
    <property type="match status" value="2"/>
</dbReference>
<dbReference type="PANTHER" id="PTHR31970">
    <property type="match status" value="1"/>
</dbReference>
<evidence type="ECO:0000313" key="2">
    <source>
        <dbReference type="EMBL" id="MFC4358081.1"/>
    </source>
</evidence>
<protein>
    <submittedName>
        <fullName evidence="2">Sulfate/molybdate transporter</fullName>
    </submittedName>
</protein>
<feature type="transmembrane region" description="Helical" evidence="1">
    <location>
        <begin position="139"/>
        <end position="159"/>
    </location>
</feature>
<keyword evidence="1" id="KW-0812">Transmembrane</keyword>
<proteinExistence type="predicted"/>
<dbReference type="Proteomes" id="UP001595921">
    <property type="component" value="Unassembled WGS sequence"/>
</dbReference>
<organism evidence="2 3">
    <name type="scientific">Halobium salinum</name>
    <dbReference type="NCBI Taxonomy" id="1364940"/>
    <lineage>
        <taxon>Archaea</taxon>
        <taxon>Methanobacteriati</taxon>
        <taxon>Methanobacteriota</taxon>
        <taxon>Stenosarchaea group</taxon>
        <taxon>Halobacteria</taxon>
        <taxon>Halobacteriales</taxon>
        <taxon>Haloferacaceae</taxon>
        <taxon>Halobium</taxon>
    </lineage>
</organism>
<feature type="transmembrane region" description="Helical" evidence="1">
    <location>
        <begin position="332"/>
        <end position="357"/>
    </location>
</feature>
<sequence>MALSTEPRDGRSLTVTSGELTGALGDSVTVLPVVVALGALTSASLPHVLLLFGAFQVVWGVVYGLPLSVEPMKALAGLAIAGTISYAELAAAGLLAGAALLVAGRTGALARLERYVGEPVVRGVQLAVALLLARAGFDLGVADPALALAAACLVTVVAVAGHRRAAALVVLGAGGVLALAATGVPTPTLPALRPFPAGLPRLSTGAVEGAAAQLAMTVGNAAVATSLLCSDLFDADVAADDLASSMGATCLVAVPLGGLPMCHGSGGLAGKYAFGARTGGANLVLGALYVGAALAVGLVAAFPMAVLGVLLLLVAVQLVLSARETGMPLLTLVVGVVGLLWNVGAAFVLGLAAWLVLTRGSY</sequence>
<feature type="transmembrane region" description="Helical" evidence="1">
    <location>
        <begin position="48"/>
        <end position="69"/>
    </location>
</feature>
<evidence type="ECO:0000256" key="1">
    <source>
        <dbReference type="SAM" id="Phobius"/>
    </source>
</evidence>
<feature type="transmembrane region" description="Helical" evidence="1">
    <location>
        <begin position="75"/>
        <end position="103"/>
    </location>
</feature>